<feature type="domain" description="Kazal-like" evidence="17">
    <location>
        <begin position="103"/>
        <end position="147"/>
    </location>
</feature>
<evidence type="ECO:0000256" key="11">
    <source>
        <dbReference type="SAM" id="MobiDB-lite"/>
    </source>
</evidence>
<feature type="signal peptide" evidence="12">
    <location>
        <begin position="1"/>
        <end position="19"/>
    </location>
</feature>
<dbReference type="InterPro" id="IPR003599">
    <property type="entry name" value="Ig_sub"/>
</dbReference>
<dbReference type="PROSITE" id="PS51465">
    <property type="entry name" value="KAZAL_2"/>
    <property type="match status" value="1"/>
</dbReference>
<feature type="chain" id="PRO_5046731383" evidence="12">
    <location>
        <begin position="20"/>
        <end position="645"/>
    </location>
</feature>
<dbReference type="SUPFAM" id="SSF100895">
    <property type="entry name" value="Kazal-type serine protease inhibitors"/>
    <property type="match status" value="1"/>
</dbReference>
<evidence type="ECO:0000256" key="12">
    <source>
        <dbReference type="SAM" id="SignalP"/>
    </source>
</evidence>
<evidence type="ECO:0000256" key="4">
    <source>
        <dbReference type="ARBA" id="ARBA00022608"/>
    </source>
</evidence>
<name>A0ABM0GLQ4_SACKO</name>
<evidence type="ECO:0000256" key="1">
    <source>
        <dbReference type="ARBA" id="ARBA00004613"/>
    </source>
</evidence>
<feature type="domain" description="BPTI/Kunitz inhibitor" evidence="14">
    <location>
        <begin position="390"/>
        <end position="440"/>
    </location>
</feature>
<keyword evidence="8" id="KW-1015">Disulfide bond</keyword>
<feature type="domain" description="WAP" evidence="16">
    <location>
        <begin position="29"/>
        <end position="77"/>
    </location>
</feature>
<dbReference type="PROSITE" id="PS00280">
    <property type="entry name" value="BPTI_KUNITZ_1"/>
    <property type="match status" value="2"/>
</dbReference>
<evidence type="ECO:0000256" key="8">
    <source>
        <dbReference type="ARBA" id="ARBA00023157"/>
    </source>
</evidence>
<evidence type="ECO:0000313" key="19">
    <source>
        <dbReference type="RefSeq" id="XP_002732704.1"/>
    </source>
</evidence>
<comment type="subcellular location">
    <subcellularLocation>
        <location evidence="1">Secreted</location>
    </subcellularLocation>
</comment>
<dbReference type="CDD" id="cd00199">
    <property type="entry name" value="WAP"/>
    <property type="match status" value="1"/>
</dbReference>
<dbReference type="InterPro" id="IPR013783">
    <property type="entry name" value="Ig-like_fold"/>
</dbReference>
<dbReference type="SUPFAM" id="SSF57362">
    <property type="entry name" value="BPTI-like"/>
    <property type="match status" value="2"/>
</dbReference>
<reference evidence="19" key="1">
    <citation type="submission" date="2025-08" db="UniProtKB">
        <authorList>
            <consortium name="RefSeq"/>
        </authorList>
    </citation>
    <scope>IDENTIFICATION</scope>
    <source>
        <tissue evidence="19">Testes</tissue>
    </source>
</reference>
<protein>
    <submittedName>
        <fullName evidence="19">WAP, Kazal, immunoglobulin, Kunitz and NTR domain-containing protein-like</fullName>
    </submittedName>
</protein>
<dbReference type="InterPro" id="IPR008197">
    <property type="entry name" value="WAP_dom"/>
</dbReference>
<evidence type="ECO:0000313" key="18">
    <source>
        <dbReference type="Proteomes" id="UP000694865"/>
    </source>
</evidence>
<keyword evidence="4" id="KW-0483">Metalloprotease inhibitor</keyword>
<keyword evidence="7" id="KW-0722">Serine protease inhibitor</keyword>
<dbReference type="InterPro" id="IPR020901">
    <property type="entry name" value="Prtase_inh_Kunz-CS"/>
</dbReference>
<evidence type="ECO:0000259" key="17">
    <source>
        <dbReference type="PROSITE" id="PS51465"/>
    </source>
</evidence>
<dbReference type="SUPFAM" id="SSF57256">
    <property type="entry name" value="Elafin-like"/>
    <property type="match status" value="1"/>
</dbReference>
<dbReference type="CDD" id="cd00096">
    <property type="entry name" value="Ig"/>
    <property type="match status" value="1"/>
</dbReference>
<feature type="compositionally biased region" description="Polar residues" evidence="11">
    <location>
        <begin position="151"/>
        <end position="163"/>
    </location>
</feature>
<dbReference type="PROSITE" id="PS50279">
    <property type="entry name" value="BPTI_KUNITZ_2"/>
    <property type="match status" value="2"/>
</dbReference>
<dbReference type="SUPFAM" id="SSF50242">
    <property type="entry name" value="TIMP-like"/>
    <property type="match status" value="1"/>
</dbReference>
<dbReference type="GeneID" id="100378308"/>
<evidence type="ECO:0000256" key="5">
    <source>
        <dbReference type="ARBA" id="ARBA00022690"/>
    </source>
</evidence>
<dbReference type="Pfam" id="PF00095">
    <property type="entry name" value="WAP"/>
    <property type="match status" value="1"/>
</dbReference>
<keyword evidence="10" id="KW-0393">Immunoglobulin domain</keyword>
<dbReference type="Pfam" id="PF07648">
    <property type="entry name" value="Kazal_2"/>
    <property type="match status" value="1"/>
</dbReference>
<keyword evidence="3" id="KW-0964">Secreted</keyword>
<dbReference type="InterPro" id="IPR008993">
    <property type="entry name" value="TIMP-like_OB-fold"/>
</dbReference>
<dbReference type="InterPro" id="IPR007110">
    <property type="entry name" value="Ig-like_dom"/>
</dbReference>
<dbReference type="Gene3D" id="2.60.40.10">
    <property type="entry name" value="Immunoglobulins"/>
    <property type="match status" value="1"/>
</dbReference>
<dbReference type="InterPro" id="IPR036179">
    <property type="entry name" value="Ig-like_dom_sf"/>
</dbReference>
<dbReference type="InterPro" id="IPR003598">
    <property type="entry name" value="Ig_sub2"/>
</dbReference>
<evidence type="ECO:0000259" key="15">
    <source>
        <dbReference type="PROSITE" id="PS50835"/>
    </source>
</evidence>
<proteinExistence type="inferred from homology"/>
<dbReference type="Pfam" id="PF13927">
    <property type="entry name" value="Ig_3"/>
    <property type="match status" value="1"/>
</dbReference>
<feature type="domain" description="NTR" evidence="13">
    <location>
        <begin position="508"/>
        <end position="637"/>
    </location>
</feature>
<dbReference type="InterPro" id="IPR002223">
    <property type="entry name" value="Kunitz_BPTI"/>
</dbReference>
<feature type="domain" description="BPTI/Kunitz inhibitor" evidence="14">
    <location>
        <begin position="332"/>
        <end position="382"/>
    </location>
</feature>
<dbReference type="InterPro" id="IPR001134">
    <property type="entry name" value="Netrin_domain"/>
</dbReference>
<accession>A0ABM0GLQ4</accession>
<evidence type="ECO:0000256" key="10">
    <source>
        <dbReference type="ARBA" id="ARBA00023319"/>
    </source>
</evidence>
<dbReference type="Pfam" id="PF00014">
    <property type="entry name" value="Kunitz_BPTI"/>
    <property type="match status" value="2"/>
</dbReference>
<dbReference type="Gene3D" id="2.40.50.120">
    <property type="match status" value="1"/>
</dbReference>
<evidence type="ECO:0000259" key="13">
    <source>
        <dbReference type="PROSITE" id="PS50189"/>
    </source>
</evidence>
<dbReference type="SMART" id="SM00409">
    <property type="entry name" value="IG"/>
    <property type="match status" value="1"/>
</dbReference>
<evidence type="ECO:0000256" key="6">
    <source>
        <dbReference type="ARBA" id="ARBA00022729"/>
    </source>
</evidence>
<dbReference type="CDD" id="cd00109">
    <property type="entry name" value="Kunitz-type"/>
    <property type="match status" value="1"/>
</dbReference>
<dbReference type="InterPro" id="IPR002350">
    <property type="entry name" value="Kazal_dom"/>
</dbReference>
<keyword evidence="18" id="KW-1185">Reference proteome</keyword>
<dbReference type="PROSITE" id="PS50835">
    <property type="entry name" value="IG_LIKE"/>
    <property type="match status" value="1"/>
</dbReference>
<dbReference type="SMART" id="SM00280">
    <property type="entry name" value="KAZAL"/>
    <property type="match status" value="1"/>
</dbReference>
<feature type="domain" description="Ig-like" evidence="15">
    <location>
        <begin position="221"/>
        <end position="309"/>
    </location>
</feature>
<dbReference type="SMART" id="SM00131">
    <property type="entry name" value="KU"/>
    <property type="match status" value="2"/>
</dbReference>
<evidence type="ECO:0000256" key="2">
    <source>
        <dbReference type="ARBA" id="ARBA00005743"/>
    </source>
</evidence>
<comment type="similarity">
    <text evidence="2">Belongs to the WFIKKN family.</text>
</comment>
<feature type="region of interest" description="Disordered" evidence="11">
    <location>
        <begin position="151"/>
        <end position="224"/>
    </location>
</feature>
<feature type="compositionally biased region" description="Acidic residues" evidence="11">
    <location>
        <begin position="171"/>
        <end position="188"/>
    </location>
</feature>
<dbReference type="PRINTS" id="PR00759">
    <property type="entry name" value="BASICPTASE"/>
</dbReference>
<dbReference type="PANTHER" id="PTHR45938:SF11">
    <property type="entry name" value="WAP, KAZAL, IMMUNOGLOBULIN, KUNITZ AND NTR DOMAIN-CONTAINING PROTEIN 2-LIKE"/>
    <property type="match status" value="1"/>
</dbReference>
<keyword evidence="6 12" id="KW-0732">Signal</keyword>
<dbReference type="SMART" id="SM00408">
    <property type="entry name" value="IGc2"/>
    <property type="match status" value="1"/>
</dbReference>
<dbReference type="InterPro" id="IPR036058">
    <property type="entry name" value="Kazal_dom_sf"/>
</dbReference>
<evidence type="ECO:0000259" key="16">
    <source>
        <dbReference type="PROSITE" id="PS51390"/>
    </source>
</evidence>
<dbReference type="Gene3D" id="3.30.60.30">
    <property type="match status" value="1"/>
</dbReference>
<gene>
    <name evidence="19" type="primary">LOC100378308</name>
</gene>
<dbReference type="RefSeq" id="XP_002732704.1">
    <property type="nucleotide sequence ID" value="XM_002732658.2"/>
</dbReference>
<evidence type="ECO:0000259" key="14">
    <source>
        <dbReference type="PROSITE" id="PS50279"/>
    </source>
</evidence>
<organism evidence="18 19">
    <name type="scientific">Saccoglossus kowalevskii</name>
    <name type="common">Acorn worm</name>
    <dbReference type="NCBI Taxonomy" id="10224"/>
    <lineage>
        <taxon>Eukaryota</taxon>
        <taxon>Metazoa</taxon>
        <taxon>Hemichordata</taxon>
        <taxon>Enteropneusta</taxon>
        <taxon>Harrimaniidae</taxon>
        <taxon>Saccoglossus</taxon>
    </lineage>
</organism>
<dbReference type="SUPFAM" id="SSF48726">
    <property type="entry name" value="Immunoglobulin"/>
    <property type="match status" value="1"/>
</dbReference>
<evidence type="ECO:0000256" key="9">
    <source>
        <dbReference type="ARBA" id="ARBA00023215"/>
    </source>
</evidence>
<dbReference type="PROSITE" id="PS51390">
    <property type="entry name" value="WAP"/>
    <property type="match status" value="1"/>
</dbReference>
<evidence type="ECO:0000256" key="3">
    <source>
        <dbReference type="ARBA" id="ARBA00022525"/>
    </source>
</evidence>
<dbReference type="Gene3D" id="4.10.410.10">
    <property type="entry name" value="Pancreatic trypsin inhibitor Kunitz domain"/>
    <property type="match status" value="2"/>
</dbReference>
<dbReference type="SMART" id="SM00217">
    <property type="entry name" value="WAP"/>
    <property type="match status" value="1"/>
</dbReference>
<dbReference type="InterPro" id="IPR036645">
    <property type="entry name" value="Elafin-like_sf"/>
</dbReference>
<dbReference type="PROSITE" id="PS50189">
    <property type="entry name" value="NTR"/>
    <property type="match status" value="1"/>
</dbReference>
<keyword evidence="5" id="KW-0646">Protease inhibitor</keyword>
<dbReference type="InterPro" id="IPR036880">
    <property type="entry name" value="Kunitz_BPTI_sf"/>
</dbReference>
<dbReference type="Proteomes" id="UP000694865">
    <property type="component" value="Unplaced"/>
</dbReference>
<dbReference type="PANTHER" id="PTHR45938">
    <property type="entry name" value="ACP24A4-RELATED"/>
    <property type="match status" value="1"/>
</dbReference>
<evidence type="ECO:0000256" key="7">
    <source>
        <dbReference type="ARBA" id="ARBA00022900"/>
    </source>
</evidence>
<dbReference type="Gene3D" id="4.10.75.10">
    <property type="entry name" value="Elafin-like"/>
    <property type="match status" value="1"/>
</dbReference>
<sequence>MLRIADIFCVVFLFHYGYSVPVLDDSRAIGRKEGHCPMILPESIGQCSNMCVYDSDCEDNRKCCLNGCGGTSCIPPQSDPCVGYQCPRQGQACVSLLTHAVCLCNTHCPDVSEPVCGSDGNTYSNKCYLDAHACELAISVDVVPCNEETLSTDAPLSTDSPSGPQWPLPGYDEDDDDEEDDTEDDSFWWDEKNDDNTNQGTSTEDKEGDDDYEDVIPPGAPSLVTQPGEVIAFVGDPANIECDVIGNPAPSKFWQKDDKPMFPGQTYGEIFVSEKGVLHFPSAVKEYTGNYVCMAVNTVGSLAAVYALKVIERPDESEVTTEPDTPALNAVCYEPLEKGTCHHYQATWYYNQETKMCEVFVYGGCDGNNNRFSSYEQCRAACPLMPENRCQHPLETGPCRGYFRRWGWDATKKECVSFVYGGCLGNENNFDDQESCTDACQGNEVTSHESNPDTNILDMIINDESPKQEYPIPEIVEIKKPAIGSIQLTSVNDKAVLPVSEYTGPRECDDCEPETSLHDSFCRKDFAISGKVTQLRSVDDTSVKVTIAIDGRYKNTGLEMPVSDQVIEMYLRTEAGRDCLCPAVRSDGESYIFMGQAVKGADGRVHGVIGSSGYLRTLTDHRRDKLMKLRLNPVFECDEKYSPYL</sequence>
<dbReference type="CDD" id="cd00104">
    <property type="entry name" value="KAZAL_FS"/>
    <property type="match status" value="1"/>
</dbReference>
<keyword evidence="9" id="KW-0481">Metalloenzyme inhibitor</keyword>